<sequence length="252" mass="28981">MFYKWLKWCVLCILAGLSSISTADIDPNYKIILLTENFPPYNMSVNDKNFARDNNIDGISADIVREMFKRAGIRYSLTLRFPWDRIFNLTREKSNYGLFSTVRNADREKMFKWVGPIAQFDSVFLAKESSSIVITTLEDAKKYRVGGYEGDATANFLQKRGFELILSLKDNKNAKKLDQGKIDLWATGDPSGRYLAQQEGIRNLKKVYTFNTSDLYLALNPEVPDEVTKKLQSALEEMRKEGFIEETINSYL</sequence>
<keyword evidence="1" id="KW-0732">Signal</keyword>
<gene>
    <name evidence="3" type="ORF">B9G39_20355</name>
</gene>
<comment type="caution">
    <text evidence="3">The sequence shown here is derived from an EMBL/GenBank/DDBJ whole genome shotgun (WGS) entry which is preliminary data.</text>
</comment>
<feature type="chain" id="PRO_5020669914" evidence="1">
    <location>
        <begin position="24"/>
        <end position="252"/>
    </location>
</feature>
<proteinExistence type="predicted"/>
<keyword evidence="4" id="KW-1185">Reference proteome</keyword>
<dbReference type="Pfam" id="PF00497">
    <property type="entry name" value="SBP_bac_3"/>
    <property type="match status" value="1"/>
</dbReference>
<organism evidence="3 4">
    <name type="scientific">Zooshikella ganghwensis</name>
    <dbReference type="NCBI Taxonomy" id="202772"/>
    <lineage>
        <taxon>Bacteria</taxon>
        <taxon>Pseudomonadati</taxon>
        <taxon>Pseudomonadota</taxon>
        <taxon>Gammaproteobacteria</taxon>
        <taxon>Oceanospirillales</taxon>
        <taxon>Zooshikellaceae</taxon>
        <taxon>Zooshikella</taxon>
    </lineage>
</organism>
<dbReference type="Proteomes" id="UP000257039">
    <property type="component" value="Unassembled WGS sequence"/>
</dbReference>
<evidence type="ECO:0000256" key="1">
    <source>
        <dbReference type="SAM" id="SignalP"/>
    </source>
</evidence>
<protein>
    <submittedName>
        <fullName evidence="3">Amino acid ABC transporter substrate-binding protein</fullName>
    </submittedName>
</protein>
<dbReference type="EMBL" id="NDXW01000001">
    <property type="protein sequence ID" value="RDH45613.1"/>
    <property type="molecule type" value="Genomic_DNA"/>
</dbReference>
<accession>A0A4P9VQ42</accession>
<evidence type="ECO:0000259" key="2">
    <source>
        <dbReference type="Pfam" id="PF00497"/>
    </source>
</evidence>
<evidence type="ECO:0000313" key="3">
    <source>
        <dbReference type="EMBL" id="RDH45613.1"/>
    </source>
</evidence>
<reference evidence="3 4" key="1">
    <citation type="submission" date="2017-04" db="EMBL/GenBank/DDBJ databases">
        <title>Draft genome sequence of Zooshikella ganghwensis VG4 isolated from Red Sea sediments.</title>
        <authorList>
            <person name="Rehman Z."/>
            <person name="Alam I."/>
            <person name="Kamau A."/>
            <person name="Bajic V."/>
            <person name="Leiknes T."/>
        </authorList>
    </citation>
    <scope>NUCLEOTIDE SEQUENCE [LARGE SCALE GENOMIC DNA]</scope>
    <source>
        <strain evidence="3 4">VG4</strain>
    </source>
</reference>
<dbReference type="InterPro" id="IPR001638">
    <property type="entry name" value="Solute-binding_3/MltF_N"/>
</dbReference>
<name>A0A4P9VQ42_9GAMM</name>
<dbReference type="Gene3D" id="3.40.190.10">
    <property type="entry name" value="Periplasmic binding protein-like II"/>
    <property type="match status" value="2"/>
</dbReference>
<dbReference type="AlphaFoldDB" id="A0A4P9VQ42"/>
<dbReference type="RefSeq" id="WP_094788551.1">
    <property type="nucleotide sequence ID" value="NZ_NDXW01000001.1"/>
</dbReference>
<dbReference type="SUPFAM" id="SSF53850">
    <property type="entry name" value="Periplasmic binding protein-like II"/>
    <property type="match status" value="1"/>
</dbReference>
<dbReference type="PANTHER" id="PTHR38834">
    <property type="entry name" value="PERIPLASMIC SUBSTRATE BINDING PROTEIN FAMILY 3"/>
    <property type="match status" value="1"/>
</dbReference>
<feature type="signal peptide" evidence="1">
    <location>
        <begin position="1"/>
        <end position="23"/>
    </location>
</feature>
<dbReference type="PANTHER" id="PTHR38834:SF3">
    <property type="entry name" value="SOLUTE-BINDING PROTEIN FAMILY 3_N-TERMINAL DOMAIN-CONTAINING PROTEIN"/>
    <property type="match status" value="1"/>
</dbReference>
<feature type="domain" description="Solute-binding protein family 3/N-terminal" evidence="2">
    <location>
        <begin position="34"/>
        <end position="251"/>
    </location>
</feature>
<evidence type="ECO:0000313" key="4">
    <source>
        <dbReference type="Proteomes" id="UP000257039"/>
    </source>
</evidence>